<dbReference type="GO" id="GO:0042148">
    <property type="term" value="P:DNA strand invasion"/>
    <property type="evidence" value="ECO:0007669"/>
    <property type="project" value="TreeGrafter"/>
</dbReference>
<dbReference type="InterPro" id="IPR051988">
    <property type="entry name" value="HRR_RAD51_Paralog"/>
</dbReference>
<dbReference type="PANTHER" id="PTHR46457">
    <property type="entry name" value="DNA REPAIR PROTEIN RAD51 HOMOLOG 4"/>
    <property type="match status" value="1"/>
</dbReference>
<dbReference type="AlphaFoldDB" id="A0AA36NEU9"/>
<protein>
    <submittedName>
        <fullName evidence="3">Uncharacterized protein</fullName>
    </submittedName>
</protein>
<gene>
    <name evidence="3" type="ORF">EVOR1521_LOCUS23074</name>
</gene>
<dbReference type="GO" id="GO:0007131">
    <property type="term" value="P:reciprocal meiotic recombination"/>
    <property type="evidence" value="ECO:0007669"/>
    <property type="project" value="TreeGrafter"/>
</dbReference>
<evidence type="ECO:0000256" key="1">
    <source>
        <dbReference type="ARBA" id="ARBA00004123"/>
    </source>
</evidence>
<dbReference type="PANTHER" id="PTHR46457:SF1">
    <property type="entry name" value="DNA REPAIR PROTEIN RAD51 HOMOLOG 4"/>
    <property type="match status" value="1"/>
</dbReference>
<dbReference type="GO" id="GO:0005657">
    <property type="term" value="C:replication fork"/>
    <property type="evidence" value="ECO:0007669"/>
    <property type="project" value="TreeGrafter"/>
</dbReference>
<dbReference type="Gene3D" id="3.40.50.300">
    <property type="entry name" value="P-loop containing nucleotide triphosphate hydrolases"/>
    <property type="match status" value="1"/>
</dbReference>
<proteinExistence type="predicted"/>
<name>A0AA36NEU9_9DINO</name>
<evidence type="ECO:0000313" key="4">
    <source>
        <dbReference type="Proteomes" id="UP001178507"/>
    </source>
</evidence>
<accession>A0AA36NEU9</accession>
<comment type="subcellular location">
    <subcellularLocation>
        <location evidence="1">Nucleus</location>
    </subcellularLocation>
</comment>
<dbReference type="SUPFAM" id="SSF52540">
    <property type="entry name" value="P-loop containing nucleoside triphosphate hydrolases"/>
    <property type="match status" value="1"/>
</dbReference>
<dbReference type="Proteomes" id="UP001178507">
    <property type="component" value="Unassembled WGS sequence"/>
</dbReference>
<dbReference type="GO" id="GO:0000724">
    <property type="term" value="P:double-strand break repair via homologous recombination"/>
    <property type="evidence" value="ECO:0007669"/>
    <property type="project" value="TreeGrafter"/>
</dbReference>
<keyword evidence="4" id="KW-1185">Reference proteome</keyword>
<dbReference type="GO" id="GO:0008094">
    <property type="term" value="F:ATP-dependent activity, acting on DNA"/>
    <property type="evidence" value="ECO:0007669"/>
    <property type="project" value="TreeGrafter"/>
</dbReference>
<comment type="caution">
    <text evidence="3">The sequence shown here is derived from an EMBL/GenBank/DDBJ whole genome shotgun (WGS) entry which is preliminary data.</text>
</comment>
<evidence type="ECO:0000313" key="3">
    <source>
        <dbReference type="EMBL" id="CAJ1399563.1"/>
    </source>
</evidence>
<dbReference type="InterPro" id="IPR027417">
    <property type="entry name" value="P-loop_NTPase"/>
</dbReference>
<dbReference type="EMBL" id="CAUJNA010003340">
    <property type="protein sequence ID" value="CAJ1399563.1"/>
    <property type="molecule type" value="Genomic_DNA"/>
</dbReference>
<dbReference type="GO" id="GO:0033063">
    <property type="term" value="C:Rad51B-Rad51C-Rad51D-XRCC2 complex"/>
    <property type="evidence" value="ECO:0007669"/>
    <property type="project" value="TreeGrafter"/>
</dbReference>
<organism evidence="3 4">
    <name type="scientific">Effrenium voratum</name>
    <dbReference type="NCBI Taxonomy" id="2562239"/>
    <lineage>
        <taxon>Eukaryota</taxon>
        <taxon>Sar</taxon>
        <taxon>Alveolata</taxon>
        <taxon>Dinophyceae</taxon>
        <taxon>Suessiales</taxon>
        <taxon>Symbiodiniaceae</taxon>
        <taxon>Effrenium</taxon>
    </lineage>
</organism>
<evidence type="ECO:0000256" key="2">
    <source>
        <dbReference type="ARBA" id="ARBA00023242"/>
    </source>
</evidence>
<keyword evidence="2" id="KW-0539">Nucleus</keyword>
<dbReference type="GO" id="GO:0003697">
    <property type="term" value="F:single-stranded DNA binding"/>
    <property type="evidence" value="ECO:0007669"/>
    <property type="project" value="TreeGrafter"/>
</dbReference>
<dbReference type="GO" id="GO:0000400">
    <property type="term" value="F:four-way junction DNA binding"/>
    <property type="evidence" value="ECO:0007669"/>
    <property type="project" value="TreeGrafter"/>
</dbReference>
<reference evidence="3" key="1">
    <citation type="submission" date="2023-08" db="EMBL/GenBank/DDBJ databases">
        <authorList>
            <person name="Chen Y."/>
            <person name="Shah S."/>
            <person name="Dougan E. K."/>
            <person name="Thang M."/>
            <person name="Chan C."/>
        </authorList>
    </citation>
    <scope>NUCLEOTIDE SEQUENCE</scope>
</reference>
<sequence>MTLVRAETPLTGEQLLYEGESYLPQAPEVVSSGLELRCEVCEIFGAVGVGKTQLALTLAASLAPSRRVLFVAVKDAPAALAQRLQCMAQDIGSLARVQLCRAGDFTDFARIILGFGESLQPKEPAPLVLLDGLSLLLAPFTSANGWAHRWRLAWSWRQLRQLALPGPGSSGCCVVLFSHLSGGPGGQVPALGALWSQGAARRLELRETELRPCARKRGPLSQEAPVQISVGEAGVHFAELAPPLQL</sequence>
<dbReference type="GO" id="GO:0000723">
    <property type="term" value="P:telomere maintenance"/>
    <property type="evidence" value="ECO:0007669"/>
    <property type="project" value="TreeGrafter"/>
</dbReference>
<dbReference type="GO" id="GO:0005815">
    <property type="term" value="C:microtubule organizing center"/>
    <property type="evidence" value="ECO:0007669"/>
    <property type="project" value="TreeGrafter"/>
</dbReference>